<accession>A0A1I5YWC7</accession>
<dbReference type="Proteomes" id="UP000198727">
    <property type="component" value="Unassembled WGS sequence"/>
</dbReference>
<evidence type="ECO:0008006" key="4">
    <source>
        <dbReference type="Google" id="ProtNLM"/>
    </source>
</evidence>
<evidence type="ECO:0000313" key="2">
    <source>
        <dbReference type="EMBL" id="SFQ48581.1"/>
    </source>
</evidence>
<keyword evidence="1" id="KW-0732">Signal</keyword>
<gene>
    <name evidence="2" type="ORF">SAMN05421810_10828</name>
</gene>
<feature type="chain" id="PRO_5011550349" description="Secreted protein" evidence="1">
    <location>
        <begin position="31"/>
        <end position="452"/>
    </location>
</feature>
<dbReference type="AlphaFoldDB" id="A0A1I5YWC7"/>
<protein>
    <recommendedName>
        <fullName evidence="4">Secreted protein</fullName>
    </recommendedName>
</protein>
<keyword evidence="3" id="KW-1185">Reference proteome</keyword>
<dbReference type="RefSeq" id="WP_243859678.1">
    <property type="nucleotide sequence ID" value="NZ_FOWW01000008.1"/>
</dbReference>
<sequence length="452" mass="48719">MSLRSNVWAAATVLVVSAATLIGVQGPAVAAADPTLSLGNFELRPNAMGDELKRRVAELDKELPRAGVGKIIADANRVGRVGAPYVPCNSAAAGRTLGSVSESICFNAGDNSTGLWMPQGVTTVADAQDDQRWGERNQPILVSWYDSSNKDGVANGEDSLEKGVRITFIDPRTGRYRHVLLVYPTVNSYDNVSYMSVRTKQTGEGKSLHAGGIVWYGNFLYVADTGRGFRVFDMRHIYDLGAASNGTTKDRDKIGRRSGTYYGHGYRYVMPQVASWTSTTAKVAKCTEDSRGLRFSYAGLDRSGVDHMVAGEYCNGASPETRARGRVVAWPMAGAVDGAGEQITTKGYRWKADAAHKVPFSNIQGAARFNGRWYLSQSRGKDSNGALFQTARATASTETLQVATSQPAAVGPEDLSHWQRGSGGTTLGIMWTVAEHPNKRMVYATVPKEIAG</sequence>
<dbReference type="EMBL" id="FOWW01000008">
    <property type="protein sequence ID" value="SFQ48581.1"/>
    <property type="molecule type" value="Genomic_DNA"/>
</dbReference>
<name>A0A1I5YWC7_9PSEU</name>
<organism evidence="2 3">
    <name type="scientific">Amycolatopsis arida</name>
    <dbReference type="NCBI Taxonomy" id="587909"/>
    <lineage>
        <taxon>Bacteria</taxon>
        <taxon>Bacillati</taxon>
        <taxon>Actinomycetota</taxon>
        <taxon>Actinomycetes</taxon>
        <taxon>Pseudonocardiales</taxon>
        <taxon>Pseudonocardiaceae</taxon>
        <taxon>Amycolatopsis</taxon>
    </lineage>
</organism>
<dbReference type="STRING" id="587909.SAMN05421810_10828"/>
<evidence type="ECO:0000313" key="3">
    <source>
        <dbReference type="Proteomes" id="UP000198727"/>
    </source>
</evidence>
<feature type="signal peptide" evidence="1">
    <location>
        <begin position="1"/>
        <end position="30"/>
    </location>
</feature>
<evidence type="ECO:0000256" key="1">
    <source>
        <dbReference type="SAM" id="SignalP"/>
    </source>
</evidence>
<reference evidence="3" key="1">
    <citation type="submission" date="2016-10" db="EMBL/GenBank/DDBJ databases">
        <authorList>
            <person name="Varghese N."/>
            <person name="Submissions S."/>
        </authorList>
    </citation>
    <scope>NUCLEOTIDE SEQUENCE [LARGE SCALE GENOMIC DNA]</scope>
    <source>
        <strain evidence="3">CGMCC 4.5579</strain>
    </source>
</reference>
<proteinExistence type="predicted"/>